<accession>A0A6L2LU62</accession>
<comment type="caution">
    <text evidence="1">The sequence shown here is derived from an EMBL/GenBank/DDBJ whole genome shotgun (WGS) entry which is preliminary data.</text>
</comment>
<organism evidence="1">
    <name type="scientific">Tanacetum cinerariifolium</name>
    <name type="common">Dalmatian daisy</name>
    <name type="synonym">Chrysanthemum cinerariifolium</name>
    <dbReference type="NCBI Taxonomy" id="118510"/>
    <lineage>
        <taxon>Eukaryota</taxon>
        <taxon>Viridiplantae</taxon>
        <taxon>Streptophyta</taxon>
        <taxon>Embryophyta</taxon>
        <taxon>Tracheophyta</taxon>
        <taxon>Spermatophyta</taxon>
        <taxon>Magnoliopsida</taxon>
        <taxon>eudicotyledons</taxon>
        <taxon>Gunneridae</taxon>
        <taxon>Pentapetalae</taxon>
        <taxon>asterids</taxon>
        <taxon>campanulids</taxon>
        <taxon>Asterales</taxon>
        <taxon>Asteraceae</taxon>
        <taxon>Asteroideae</taxon>
        <taxon>Anthemideae</taxon>
        <taxon>Anthemidinae</taxon>
        <taxon>Tanacetum</taxon>
    </lineage>
</organism>
<sequence length="138" mass="15987">MEEDSKVPLILGRPILHTVNAVIRFSIDVNDEILEEYFDAFLAEGSKILYSIEETPLEDKIFAEFDGFIAMNTKENSESDEEEITFRKTTFDIEYEITKSLDEPPTELELKPLPDHYECAFLKEPSFLPVIISSQRFE</sequence>
<proteinExistence type="predicted"/>
<name>A0A6L2LU62_TANCI</name>
<dbReference type="EMBL" id="BKCJ010005177">
    <property type="protein sequence ID" value="GEU65316.1"/>
    <property type="molecule type" value="Genomic_DNA"/>
</dbReference>
<gene>
    <name evidence="1" type="ORF">Tci_037294</name>
</gene>
<dbReference type="GO" id="GO:0003964">
    <property type="term" value="F:RNA-directed DNA polymerase activity"/>
    <property type="evidence" value="ECO:0007669"/>
    <property type="project" value="UniProtKB-KW"/>
</dbReference>
<reference evidence="1" key="1">
    <citation type="journal article" date="2019" name="Sci. Rep.">
        <title>Draft genome of Tanacetum cinerariifolium, the natural source of mosquito coil.</title>
        <authorList>
            <person name="Yamashiro T."/>
            <person name="Shiraishi A."/>
            <person name="Satake H."/>
            <person name="Nakayama K."/>
        </authorList>
    </citation>
    <scope>NUCLEOTIDE SEQUENCE</scope>
</reference>
<keyword evidence="1" id="KW-0548">Nucleotidyltransferase</keyword>
<protein>
    <submittedName>
        <fullName evidence="1">Reverse transcriptase domain-containing protein</fullName>
    </submittedName>
</protein>
<evidence type="ECO:0000313" key="1">
    <source>
        <dbReference type="EMBL" id="GEU65316.1"/>
    </source>
</evidence>
<keyword evidence="1" id="KW-0695">RNA-directed DNA polymerase</keyword>
<keyword evidence="1" id="KW-0808">Transferase</keyword>
<dbReference type="AlphaFoldDB" id="A0A6L2LU62"/>